<keyword evidence="2" id="KW-1188">Viral release from host cell</keyword>
<dbReference type="GO" id="GO:0006310">
    <property type="term" value="P:DNA recombination"/>
    <property type="evidence" value="ECO:0007669"/>
    <property type="project" value="UniProtKB-KW"/>
</dbReference>
<dbReference type="InterPro" id="IPR025724">
    <property type="entry name" value="GAG-pre-integrase_dom"/>
</dbReference>
<evidence type="ECO:0000256" key="13">
    <source>
        <dbReference type="ARBA" id="ARBA00022918"/>
    </source>
</evidence>
<dbReference type="InterPro" id="IPR012337">
    <property type="entry name" value="RNaseH-like_sf"/>
</dbReference>
<keyword evidence="8" id="KW-0255">Endonuclease</keyword>
<dbReference type="EMBL" id="JBJQOH010000008">
    <property type="protein sequence ID" value="KAL3677349.1"/>
    <property type="molecule type" value="Genomic_DNA"/>
</dbReference>
<dbReference type="InterPro" id="IPR001584">
    <property type="entry name" value="Integrase_cat-core"/>
</dbReference>
<evidence type="ECO:0000256" key="15">
    <source>
        <dbReference type="ARBA" id="ARBA00023113"/>
    </source>
</evidence>
<dbReference type="Gene3D" id="3.30.420.10">
    <property type="entry name" value="Ribonuclease H-like superfamily/Ribonuclease H"/>
    <property type="match status" value="1"/>
</dbReference>
<dbReference type="Pfam" id="PF22936">
    <property type="entry name" value="Pol_BBD"/>
    <property type="match status" value="1"/>
</dbReference>
<evidence type="ECO:0000256" key="6">
    <source>
        <dbReference type="ARBA" id="ARBA00022741"/>
    </source>
</evidence>
<keyword evidence="14" id="KW-0548">Nucleotidyltransferase</keyword>
<evidence type="ECO:0000259" key="19">
    <source>
        <dbReference type="PROSITE" id="PS50994"/>
    </source>
</evidence>
<sequence>MRTRYNCNRYGLPGHFMRDYNVDLSKLRRTTPTSRGPYPTPSFSRSEGRVLSVEDSDAQGGTHEGDSPLATADNNELEAALAALMVEDGDPSWYVDSGASTHVTGTANGLDQFTEVSSSTGVKSAGGQVHSVKGSGNVLFKVENGEIKRVSDVLYVPGLSKNLLSVGRLTDKGVVVIFDTHQCVFFTKTRPIKVIGRATRDSKSGLYRFCGTPVINTGQYPATCNAVLSVESRPSLELAHLWHKRFGHLSYSALHHLSSKQLASGLPTLPEVTTICEGCTMGKQVTESYPKQSEHRSQSKLEVIHSDICGPLPTPSLGGGRYFATFTDDFSRKTWIFILKTKGEVFQTFVNFKTLMENQTGSKIKVLRTDRGGEYLSRAFKAFCERAGIHRQLTVAYSPQQNGVSERKNRTILSRARSMALDSGLPLYLWAEVVTAATMLTNMSPTRSNSGITPDEKFFGTRPDVSRLRSYGCLVFAHIDKNKLSKLESRARRCFLVGYDLNSKAYRCFDPLTRKVLVVRNVIFDEISDSGLTTEDGAAPTSTPATTPTTCTPPVPDTAVAGSHGESADLEADSEAGSGTTAATEDFPIPVRDNTQPGENVPRRSGRSRTQPKRFGDYVMTTELEEPTTYKEASKSAVWRKAMNLEMEAIQRNNTWTLEPLPHGKKKISAKWVFKVKTDVHGLPITYKVRLVARGFEQREGFDYNETFAPVAKWNTLRTVVALAAKNDWELRHLDIKSAFLNGDLTEEVFMSQPEGFVQPGSEHLVCRLHKALYGLKQAPRAWYDRMSHFLKQLGMTKSTADNSLFVLHENQLSLIVAVYVDDLLITGSHTEKLHWLVEQLHQQFDLSSVGEMTDYLRVRFTKVPAGILMSQPDFINKILTDANMQTCNPCQTPMEAGLQLSSSPEEQAVDEHDYRSTIGQLIHLTHTRPDISYSVSILSRFMSAPKIPHLQATKRLLRYLKGTKDFGVLFSKDNDVQICGFTDADWAGCKETRRSTTGFIFMLGRSPITWSSKKQPTVACSSTKAEYRALSEGAKEAIWLQALASDLALHTNQKIKIWCDNVSSIKLAKNPVFHARTKHVEIHYHHVRELVAAGHIDVQQISSKEQTADILTKALGKSRFLELRPKLGVMSKQDLLPGYANSTVSETMA</sequence>
<evidence type="ECO:0000256" key="1">
    <source>
        <dbReference type="ARBA" id="ARBA00002180"/>
    </source>
</evidence>
<dbReference type="PANTHER" id="PTHR42648">
    <property type="entry name" value="TRANSPOSASE, PUTATIVE-RELATED"/>
    <property type="match status" value="1"/>
</dbReference>
<evidence type="ECO:0000256" key="9">
    <source>
        <dbReference type="ARBA" id="ARBA00022801"/>
    </source>
</evidence>
<dbReference type="PANTHER" id="PTHR42648:SF11">
    <property type="entry name" value="TRANSPOSON TY4-P GAG-POL POLYPROTEIN"/>
    <property type="match status" value="1"/>
</dbReference>
<evidence type="ECO:0000256" key="11">
    <source>
        <dbReference type="ARBA" id="ARBA00022842"/>
    </source>
</evidence>
<evidence type="ECO:0000256" key="16">
    <source>
        <dbReference type="ARBA" id="ARBA00023172"/>
    </source>
</evidence>
<dbReference type="InterPro" id="IPR057670">
    <property type="entry name" value="SH3_retrovirus"/>
</dbReference>
<feature type="compositionally biased region" description="Low complexity" evidence="18">
    <location>
        <begin position="538"/>
        <end position="550"/>
    </location>
</feature>
<keyword evidence="11" id="KW-0460">Magnesium</keyword>
<evidence type="ECO:0000256" key="8">
    <source>
        <dbReference type="ARBA" id="ARBA00022759"/>
    </source>
</evidence>
<dbReference type="SUPFAM" id="SSF53098">
    <property type="entry name" value="Ribonuclease H-like"/>
    <property type="match status" value="1"/>
</dbReference>
<evidence type="ECO:0000256" key="2">
    <source>
        <dbReference type="ARBA" id="ARBA00022612"/>
    </source>
</evidence>
<keyword evidence="14" id="KW-0239">DNA-directed DNA polymerase</keyword>
<dbReference type="GO" id="GO:0005524">
    <property type="term" value="F:ATP binding"/>
    <property type="evidence" value="ECO:0007669"/>
    <property type="project" value="UniProtKB-KW"/>
</dbReference>
<evidence type="ECO:0000256" key="4">
    <source>
        <dbReference type="ARBA" id="ARBA00022722"/>
    </source>
</evidence>
<dbReference type="InterPro" id="IPR036397">
    <property type="entry name" value="RNaseH_sf"/>
</dbReference>
<dbReference type="PROSITE" id="PS50994">
    <property type="entry name" value="INTEGRASE"/>
    <property type="match status" value="1"/>
</dbReference>
<keyword evidence="17" id="KW-0511">Multifunctional enzyme</keyword>
<feature type="region of interest" description="Disordered" evidence="18">
    <location>
        <begin position="29"/>
        <end position="70"/>
    </location>
</feature>
<dbReference type="InterPro" id="IPR039537">
    <property type="entry name" value="Retrotran_Ty1/copia-like"/>
</dbReference>
<keyword evidence="5" id="KW-0479">Metal-binding</keyword>
<dbReference type="Proteomes" id="UP001633002">
    <property type="component" value="Unassembled WGS sequence"/>
</dbReference>
<dbReference type="Pfam" id="PF07727">
    <property type="entry name" value="RVT_2"/>
    <property type="match status" value="1"/>
</dbReference>
<keyword evidence="15" id="KW-0917">Virion maturation</keyword>
<keyword evidence="7" id="KW-0064">Aspartyl protease</keyword>
<evidence type="ECO:0000256" key="7">
    <source>
        <dbReference type="ARBA" id="ARBA00022750"/>
    </source>
</evidence>
<dbReference type="CDD" id="cd09272">
    <property type="entry name" value="RNase_HI_RT_Ty1"/>
    <property type="match status" value="1"/>
</dbReference>
<dbReference type="Pfam" id="PF13976">
    <property type="entry name" value="gag_pre-integrs"/>
    <property type="match status" value="1"/>
</dbReference>
<feature type="domain" description="Integrase catalytic" evidence="19">
    <location>
        <begin position="286"/>
        <end position="462"/>
    </location>
</feature>
<keyword evidence="13" id="KW-0695">RNA-directed DNA polymerase</keyword>
<reference evidence="20 21" key="1">
    <citation type="submission" date="2024-09" db="EMBL/GenBank/DDBJ databases">
        <title>Chromosome-scale assembly of Riccia sorocarpa.</title>
        <authorList>
            <person name="Paukszto L."/>
        </authorList>
    </citation>
    <scope>NUCLEOTIDE SEQUENCE [LARGE SCALE GENOMIC DNA]</scope>
    <source>
        <strain evidence="20">LP-2024</strain>
        <tissue evidence="20">Aerial parts of the thallus</tissue>
    </source>
</reference>
<keyword evidence="10" id="KW-0067">ATP-binding</keyword>
<comment type="caution">
    <text evidence="20">The sequence shown here is derived from an EMBL/GenBank/DDBJ whole genome shotgun (WGS) entry which is preliminary data.</text>
</comment>
<dbReference type="GO" id="GO:0003887">
    <property type="term" value="F:DNA-directed DNA polymerase activity"/>
    <property type="evidence" value="ECO:0007669"/>
    <property type="project" value="UniProtKB-KW"/>
</dbReference>
<keyword evidence="3" id="KW-0645">Protease</keyword>
<feature type="region of interest" description="Disordered" evidence="18">
    <location>
        <begin position="531"/>
        <end position="614"/>
    </location>
</feature>
<keyword evidence="12" id="KW-0229">DNA integration</keyword>
<keyword evidence="9" id="KW-0378">Hydrolase</keyword>
<evidence type="ECO:0000256" key="12">
    <source>
        <dbReference type="ARBA" id="ARBA00022908"/>
    </source>
</evidence>
<dbReference type="InterPro" id="IPR013103">
    <property type="entry name" value="RVT_2"/>
</dbReference>
<dbReference type="GO" id="GO:0015074">
    <property type="term" value="P:DNA integration"/>
    <property type="evidence" value="ECO:0007669"/>
    <property type="project" value="UniProtKB-KW"/>
</dbReference>
<evidence type="ECO:0000313" key="20">
    <source>
        <dbReference type="EMBL" id="KAL3677349.1"/>
    </source>
</evidence>
<accession>A0ABD3GI17</accession>
<dbReference type="GO" id="GO:0006508">
    <property type="term" value="P:proteolysis"/>
    <property type="evidence" value="ECO:0007669"/>
    <property type="project" value="UniProtKB-KW"/>
</dbReference>
<keyword evidence="4" id="KW-0540">Nuclease</keyword>
<keyword evidence="14" id="KW-0808">Transferase</keyword>
<evidence type="ECO:0000256" key="17">
    <source>
        <dbReference type="ARBA" id="ARBA00023268"/>
    </source>
</evidence>
<evidence type="ECO:0000256" key="18">
    <source>
        <dbReference type="SAM" id="MobiDB-lite"/>
    </source>
</evidence>
<organism evidence="20 21">
    <name type="scientific">Riccia sorocarpa</name>
    <dbReference type="NCBI Taxonomy" id="122646"/>
    <lineage>
        <taxon>Eukaryota</taxon>
        <taxon>Viridiplantae</taxon>
        <taxon>Streptophyta</taxon>
        <taxon>Embryophyta</taxon>
        <taxon>Marchantiophyta</taxon>
        <taxon>Marchantiopsida</taxon>
        <taxon>Marchantiidae</taxon>
        <taxon>Marchantiales</taxon>
        <taxon>Ricciaceae</taxon>
        <taxon>Riccia</taxon>
    </lineage>
</organism>
<dbReference type="GO" id="GO:0046872">
    <property type="term" value="F:metal ion binding"/>
    <property type="evidence" value="ECO:0007669"/>
    <property type="project" value="UniProtKB-KW"/>
</dbReference>
<evidence type="ECO:0000313" key="21">
    <source>
        <dbReference type="Proteomes" id="UP001633002"/>
    </source>
</evidence>
<evidence type="ECO:0000256" key="5">
    <source>
        <dbReference type="ARBA" id="ARBA00022723"/>
    </source>
</evidence>
<evidence type="ECO:0000256" key="10">
    <source>
        <dbReference type="ARBA" id="ARBA00022840"/>
    </source>
</evidence>
<dbReference type="AlphaFoldDB" id="A0ABD3GI17"/>
<evidence type="ECO:0000256" key="14">
    <source>
        <dbReference type="ARBA" id="ARBA00022932"/>
    </source>
</evidence>
<keyword evidence="16" id="KW-0233">DNA recombination</keyword>
<dbReference type="GO" id="GO:0004190">
    <property type="term" value="F:aspartic-type endopeptidase activity"/>
    <property type="evidence" value="ECO:0007669"/>
    <property type="project" value="UniProtKB-KW"/>
</dbReference>
<dbReference type="GO" id="GO:0003964">
    <property type="term" value="F:RNA-directed DNA polymerase activity"/>
    <property type="evidence" value="ECO:0007669"/>
    <property type="project" value="UniProtKB-KW"/>
</dbReference>
<keyword evidence="21" id="KW-1185">Reference proteome</keyword>
<dbReference type="Pfam" id="PF25597">
    <property type="entry name" value="SH3_retrovirus"/>
    <property type="match status" value="1"/>
</dbReference>
<dbReference type="SUPFAM" id="SSF56672">
    <property type="entry name" value="DNA/RNA polymerases"/>
    <property type="match status" value="1"/>
</dbReference>
<comment type="function">
    <text evidence="1">The aspartyl protease (PR) mediates the proteolytic cleavages of the Gag and Gag-Pol polyproteins after assembly of the VLP.</text>
</comment>
<dbReference type="GO" id="GO:0004519">
    <property type="term" value="F:endonuclease activity"/>
    <property type="evidence" value="ECO:0007669"/>
    <property type="project" value="UniProtKB-KW"/>
</dbReference>
<keyword evidence="6" id="KW-0547">Nucleotide-binding</keyword>
<dbReference type="InterPro" id="IPR043502">
    <property type="entry name" value="DNA/RNA_pol_sf"/>
</dbReference>
<dbReference type="Pfam" id="PF00665">
    <property type="entry name" value="rve"/>
    <property type="match status" value="1"/>
</dbReference>
<gene>
    <name evidence="20" type="ORF">R1sor_027297</name>
</gene>
<dbReference type="InterPro" id="IPR054722">
    <property type="entry name" value="PolX-like_BBD"/>
</dbReference>
<name>A0ABD3GI17_9MARC</name>
<proteinExistence type="predicted"/>
<evidence type="ECO:0000256" key="3">
    <source>
        <dbReference type="ARBA" id="ARBA00022670"/>
    </source>
</evidence>
<protein>
    <recommendedName>
        <fullName evidence="19">Integrase catalytic domain-containing protein</fullName>
    </recommendedName>
</protein>